<accession>K2FBN4</accession>
<proteinExistence type="predicted"/>
<name>K2FBN4_9BACT</name>
<organism evidence="1">
    <name type="scientific">uncultured bacterium</name>
    <name type="common">gcode 4</name>
    <dbReference type="NCBI Taxonomy" id="1234023"/>
    <lineage>
        <taxon>Bacteria</taxon>
        <taxon>environmental samples</taxon>
    </lineage>
</organism>
<sequence length="236" mass="28151">MAYEIINWRISLPQDFKNTAETAPILVADIKAKVSRISYLLETAQLCLWNNEYKLVELLYGLWWNLELLEKKVSVNFEKWFPADFYLSYFYKNWYDLEKSISLFKWIKHSEENANNFLIALYSNSERKVITIAWPISEIQAHFIAESLSRQIVTRYDFSLSAKALVIIKEQQSESYKEVCIGFKEKLQKLAEIKHSLEFWSMTLEWVLISKFWSFWSWVKAFTEKWHEVLVDIANA</sequence>
<evidence type="ECO:0000313" key="1">
    <source>
        <dbReference type="EMBL" id="EKE28541.1"/>
    </source>
</evidence>
<dbReference type="AlphaFoldDB" id="K2FBN4"/>
<reference evidence="1" key="1">
    <citation type="journal article" date="2012" name="Science">
        <title>Fermentation, hydrogen, and sulfur metabolism in multiple uncultivated bacterial phyla.</title>
        <authorList>
            <person name="Wrighton K.C."/>
            <person name="Thomas B.C."/>
            <person name="Sharon I."/>
            <person name="Miller C.S."/>
            <person name="Castelle C.J."/>
            <person name="VerBerkmoes N.C."/>
            <person name="Wilkins M.J."/>
            <person name="Hettich R.L."/>
            <person name="Lipton M.S."/>
            <person name="Williams K.H."/>
            <person name="Long P.E."/>
            <person name="Banfield J.F."/>
        </authorList>
    </citation>
    <scope>NUCLEOTIDE SEQUENCE [LARGE SCALE GENOMIC DNA]</scope>
</reference>
<protein>
    <submittedName>
        <fullName evidence="1">Uncharacterized protein</fullName>
    </submittedName>
</protein>
<comment type="caution">
    <text evidence="1">The sequence shown here is derived from an EMBL/GenBank/DDBJ whole genome shotgun (WGS) entry which is preliminary data.</text>
</comment>
<dbReference type="EMBL" id="AMFJ01000322">
    <property type="protein sequence ID" value="EKE28541.1"/>
    <property type="molecule type" value="Genomic_DNA"/>
</dbReference>
<gene>
    <name evidence="1" type="ORF">ACD_3C00048G0006</name>
</gene>